<proteinExistence type="predicted"/>
<comment type="caution">
    <text evidence="1">The sequence shown here is derived from an EMBL/GenBank/DDBJ whole genome shotgun (WGS) entry which is preliminary data.</text>
</comment>
<evidence type="ECO:0000313" key="2">
    <source>
        <dbReference type="Proteomes" id="UP001207468"/>
    </source>
</evidence>
<keyword evidence="2" id="KW-1185">Reference proteome</keyword>
<reference evidence="1" key="1">
    <citation type="submission" date="2021-03" db="EMBL/GenBank/DDBJ databases">
        <title>Evolutionary priming and transition to the ectomycorrhizal habit in an iconic lineage of mushroom-forming fungi: is preadaptation a requirement?</title>
        <authorList>
            <consortium name="DOE Joint Genome Institute"/>
            <person name="Looney B.P."/>
            <person name="Miyauchi S."/>
            <person name="Morin E."/>
            <person name="Drula E."/>
            <person name="Courty P.E."/>
            <person name="Chicoki N."/>
            <person name="Fauchery L."/>
            <person name="Kohler A."/>
            <person name="Kuo A."/>
            <person name="LaButti K."/>
            <person name="Pangilinan J."/>
            <person name="Lipzen A."/>
            <person name="Riley R."/>
            <person name="Andreopoulos W."/>
            <person name="He G."/>
            <person name="Johnson J."/>
            <person name="Barry K.W."/>
            <person name="Grigoriev I.V."/>
            <person name="Nagy L."/>
            <person name="Hibbett D."/>
            <person name="Henrissat B."/>
            <person name="Matheny P.B."/>
            <person name="Labbe J."/>
            <person name="Martin A.F."/>
        </authorList>
    </citation>
    <scope>NUCLEOTIDE SEQUENCE</scope>
    <source>
        <strain evidence="1">BPL698</strain>
    </source>
</reference>
<sequence length="166" mass="18344">MSAHRLTVTPTSLKHAAYAIKALQPYTLALSPIRRQRDFGRGDTSQPLTATLPSALQKKRDTVMTFRGLVIPEVPKAPQPDGMSLISLPLPSFSYPHRMLHTNIITSVAAVRASLSAMNVPVDEWPETIRPRSEKRTPLAASSISMNAFQEMERALEARREAQAQS</sequence>
<name>A0ACC0U8S2_9AGAM</name>
<protein>
    <submittedName>
        <fullName evidence="1">Uncharacterized protein</fullName>
    </submittedName>
</protein>
<organism evidence="1 2">
    <name type="scientific">Russula earlei</name>
    <dbReference type="NCBI Taxonomy" id="71964"/>
    <lineage>
        <taxon>Eukaryota</taxon>
        <taxon>Fungi</taxon>
        <taxon>Dikarya</taxon>
        <taxon>Basidiomycota</taxon>
        <taxon>Agaricomycotina</taxon>
        <taxon>Agaricomycetes</taxon>
        <taxon>Russulales</taxon>
        <taxon>Russulaceae</taxon>
        <taxon>Russula</taxon>
    </lineage>
</organism>
<dbReference type="EMBL" id="JAGFNK010000101">
    <property type="protein sequence ID" value="KAI9508099.1"/>
    <property type="molecule type" value="Genomic_DNA"/>
</dbReference>
<accession>A0ACC0U8S2</accession>
<dbReference type="Proteomes" id="UP001207468">
    <property type="component" value="Unassembled WGS sequence"/>
</dbReference>
<gene>
    <name evidence="1" type="ORF">F5148DRAFT_1199604</name>
</gene>
<evidence type="ECO:0000313" key="1">
    <source>
        <dbReference type="EMBL" id="KAI9508099.1"/>
    </source>
</evidence>